<dbReference type="PANTHER" id="PTHR24369:SF210">
    <property type="entry name" value="CHAOPTIN-RELATED"/>
    <property type="match status" value="1"/>
</dbReference>
<keyword evidence="1" id="KW-0433">Leucine-rich repeat</keyword>
<evidence type="ECO:0000256" key="5">
    <source>
        <dbReference type="SAM" id="SignalP"/>
    </source>
</evidence>
<dbReference type="InterPro" id="IPR003591">
    <property type="entry name" value="Leu-rich_rpt_typical-subtyp"/>
</dbReference>
<keyword evidence="2 5" id="KW-0732">Signal</keyword>
<feature type="transmembrane region" description="Helical" evidence="4">
    <location>
        <begin position="458"/>
        <end position="482"/>
    </location>
</feature>
<keyword evidence="8" id="KW-1185">Reference proteome</keyword>
<dbReference type="Gene3D" id="3.80.10.10">
    <property type="entry name" value="Ribonuclease Inhibitor"/>
    <property type="match status" value="2"/>
</dbReference>
<feature type="domain" description="LRRCT" evidence="6">
    <location>
        <begin position="383"/>
        <end position="455"/>
    </location>
</feature>
<dbReference type="PANTHER" id="PTHR24369">
    <property type="entry name" value="ANTIGEN BSP, PUTATIVE-RELATED"/>
    <property type="match status" value="1"/>
</dbReference>
<dbReference type="EMBL" id="JALNTZ010000010">
    <property type="protein sequence ID" value="KAJ3639850.1"/>
    <property type="molecule type" value="Genomic_DNA"/>
</dbReference>
<proteinExistence type="predicted"/>
<dbReference type="Pfam" id="PF13855">
    <property type="entry name" value="LRR_8"/>
    <property type="match status" value="3"/>
</dbReference>
<protein>
    <recommendedName>
        <fullName evidence="6">LRRCT domain-containing protein</fullName>
    </recommendedName>
</protein>
<evidence type="ECO:0000259" key="6">
    <source>
        <dbReference type="SMART" id="SM00082"/>
    </source>
</evidence>
<dbReference type="SMART" id="SM00369">
    <property type="entry name" value="LRR_TYP"/>
    <property type="match status" value="9"/>
</dbReference>
<evidence type="ECO:0000256" key="1">
    <source>
        <dbReference type="ARBA" id="ARBA00022614"/>
    </source>
</evidence>
<keyword evidence="4" id="KW-0472">Membrane</keyword>
<dbReference type="InterPro" id="IPR000483">
    <property type="entry name" value="Cys-rich_flank_reg_C"/>
</dbReference>
<dbReference type="GO" id="GO:0005886">
    <property type="term" value="C:plasma membrane"/>
    <property type="evidence" value="ECO:0007669"/>
    <property type="project" value="TreeGrafter"/>
</dbReference>
<feature type="chain" id="PRO_5041421122" description="LRRCT domain-containing protein" evidence="5">
    <location>
        <begin position="27"/>
        <end position="572"/>
    </location>
</feature>
<name>A0AA38HL88_9CUCU</name>
<reference evidence="7" key="1">
    <citation type="journal article" date="2023" name="G3 (Bethesda)">
        <title>Whole genome assemblies of Zophobas morio and Tenebrio molitor.</title>
        <authorList>
            <person name="Kaur S."/>
            <person name="Stinson S.A."/>
            <person name="diCenzo G.C."/>
        </authorList>
    </citation>
    <scope>NUCLEOTIDE SEQUENCE</scope>
    <source>
        <strain evidence="7">QUZm001</strain>
    </source>
</reference>
<sequence>MGGEKTRPMWWQTLPTMLVLATIGSASDGALCPRRCWCNDETLSASCGSAALEVVPIQLNPEVRHIDLSNNKITQVRFSFSLYNNLITLDLSFNKIKTLGSSNFELQHNLKHLNLSKNEIEKISKDSFKGLRAVTTLDLSRNWLEELTWETFRELHSLQVLKLSENRLVYLEGRLFKSAKHLQELLLDHNLFLEVPTAALVDATNLRYLSLSHNLLKAMEEGQMPALPELRTLLLDKNIIDDIHQSALSGLLALDHLDLSDNNFTVIPTASLTKLSNITKLKLSGNFINIVPPVAFKGLFHLRFLRLDSQELLQRIDARAFVDNINLERVWLDDNIAVDRLPTRLFHGNPRVTYLSVRNNRLTNIEVTHFPLDQLRVLKLAGNPLECNCSLSWLWHLIQEQKSKRSVELANGTADEDGMYSGDLIVDWEDIRCAGPEPLTDVLLVDATESQVDCSVSWIAAVSATLTALFIVVIVGGLLYWGPIKRARAKEKELSAVESRCRNKTGGACSNGRSEPFENIRTDKCMIAPPLIHHDYRTLPSWDPYSADCAGTMNIYEHLDLNNKTRPHIVYV</sequence>
<dbReference type="SUPFAM" id="SSF52058">
    <property type="entry name" value="L domain-like"/>
    <property type="match status" value="1"/>
</dbReference>
<evidence type="ECO:0000256" key="4">
    <source>
        <dbReference type="SAM" id="Phobius"/>
    </source>
</evidence>
<accession>A0AA38HL88</accession>
<dbReference type="AlphaFoldDB" id="A0AA38HL88"/>
<dbReference type="FunFam" id="3.80.10.10:FF:001164">
    <property type="entry name" value="GH01279p"/>
    <property type="match status" value="1"/>
</dbReference>
<comment type="caution">
    <text evidence="7">The sequence shown here is derived from an EMBL/GenBank/DDBJ whole genome shotgun (WGS) entry which is preliminary data.</text>
</comment>
<keyword evidence="3" id="KW-0677">Repeat</keyword>
<dbReference type="InterPro" id="IPR032675">
    <property type="entry name" value="LRR_dom_sf"/>
</dbReference>
<dbReference type="InterPro" id="IPR001611">
    <property type="entry name" value="Leu-rich_rpt"/>
</dbReference>
<gene>
    <name evidence="7" type="ORF">Zmor_003185</name>
</gene>
<dbReference type="SMART" id="SM00082">
    <property type="entry name" value="LRRCT"/>
    <property type="match status" value="1"/>
</dbReference>
<evidence type="ECO:0000256" key="3">
    <source>
        <dbReference type="ARBA" id="ARBA00022737"/>
    </source>
</evidence>
<organism evidence="7 8">
    <name type="scientific">Zophobas morio</name>
    <dbReference type="NCBI Taxonomy" id="2755281"/>
    <lineage>
        <taxon>Eukaryota</taxon>
        <taxon>Metazoa</taxon>
        <taxon>Ecdysozoa</taxon>
        <taxon>Arthropoda</taxon>
        <taxon>Hexapoda</taxon>
        <taxon>Insecta</taxon>
        <taxon>Pterygota</taxon>
        <taxon>Neoptera</taxon>
        <taxon>Endopterygota</taxon>
        <taxon>Coleoptera</taxon>
        <taxon>Polyphaga</taxon>
        <taxon>Cucujiformia</taxon>
        <taxon>Tenebrionidae</taxon>
        <taxon>Zophobas</taxon>
    </lineage>
</organism>
<keyword evidence="4" id="KW-1133">Transmembrane helix</keyword>
<feature type="signal peptide" evidence="5">
    <location>
        <begin position="1"/>
        <end position="26"/>
    </location>
</feature>
<evidence type="ECO:0000313" key="7">
    <source>
        <dbReference type="EMBL" id="KAJ3639850.1"/>
    </source>
</evidence>
<evidence type="ECO:0000313" key="8">
    <source>
        <dbReference type="Proteomes" id="UP001168821"/>
    </source>
</evidence>
<dbReference type="Proteomes" id="UP001168821">
    <property type="component" value="Unassembled WGS sequence"/>
</dbReference>
<dbReference type="PROSITE" id="PS51450">
    <property type="entry name" value="LRR"/>
    <property type="match status" value="2"/>
</dbReference>
<dbReference type="InterPro" id="IPR050541">
    <property type="entry name" value="LRR_TM_domain-containing"/>
</dbReference>
<keyword evidence="4" id="KW-0812">Transmembrane</keyword>
<evidence type="ECO:0000256" key="2">
    <source>
        <dbReference type="ARBA" id="ARBA00022729"/>
    </source>
</evidence>